<evidence type="ECO:0000256" key="1">
    <source>
        <dbReference type="SAM" id="MobiDB-lite"/>
    </source>
</evidence>
<dbReference type="Proteomes" id="UP000318582">
    <property type="component" value="Unassembled WGS sequence"/>
</dbReference>
<feature type="region of interest" description="Disordered" evidence="1">
    <location>
        <begin position="403"/>
        <end position="561"/>
    </location>
</feature>
<evidence type="ECO:0000256" key="2">
    <source>
        <dbReference type="SAM" id="Phobius"/>
    </source>
</evidence>
<name>A0A507E2Y4_9FUNG</name>
<feature type="compositionally biased region" description="Low complexity" evidence="1">
    <location>
        <begin position="405"/>
        <end position="424"/>
    </location>
</feature>
<dbReference type="Pfam" id="PF17010">
    <property type="entry name" value="DUF5092"/>
    <property type="match status" value="1"/>
</dbReference>
<evidence type="ECO:0000313" key="4">
    <source>
        <dbReference type="Proteomes" id="UP000318582"/>
    </source>
</evidence>
<comment type="caution">
    <text evidence="3">The sequence shown here is derived from an EMBL/GenBank/DDBJ whole genome shotgun (WGS) entry which is preliminary data.</text>
</comment>
<dbReference type="EMBL" id="QEAQ01000040">
    <property type="protein sequence ID" value="TPX58196.1"/>
    <property type="molecule type" value="Genomic_DNA"/>
</dbReference>
<feature type="compositionally biased region" description="Polar residues" evidence="1">
    <location>
        <begin position="493"/>
        <end position="513"/>
    </location>
</feature>
<protein>
    <submittedName>
        <fullName evidence="3">Uncharacterized protein</fullName>
    </submittedName>
</protein>
<keyword evidence="4" id="KW-1185">Reference proteome</keyword>
<feature type="compositionally biased region" description="Polar residues" evidence="1">
    <location>
        <begin position="464"/>
        <end position="475"/>
    </location>
</feature>
<feature type="transmembrane region" description="Helical" evidence="2">
    <location>
        <begin position="694"/>
        <end position="711"/>
    </location>
</feature>
<keyword evidence="2" id="KW-1133">Transmembrane helix</keyword>
<feature type="compositionally biased region" description="Basic and acidic residues" evidence="1">
    <location>
        <begin position="450"/>
        <end position="461"/>
    </location>
</feature>
<feature type="region of interest" description="Disordered" evidence="1">
    <location>
        <begin position="1"/>
        <end position="103"/>
    </location>
</feature>
<dbReference type="InterPro" id="IPR031537">
    <property type="entry name" value="DUF5092"/>
</dbReference>
<sequence>MSHYARIPNADQGGPDDSPLSLAISIDPPSPVVAAAPLPSSNNLQQVSIHIPRISRPPPQPTQSHNNPRHLPHLEDDDDHHLLSDTESHNGGDDDDDIFSPEPQLPKFIKLIGQPKPSTHSSCLYGDPEVLDIDPISGAPVKPTPASVVNASHNIHIPAPDPATILVDVLEATNEDPFTLEPFESLIDMSVEKEKDFILARVTTVDPNDENRLYYSYYAAHHINKVLFRTQPEEGLLHRMKAKNPLNNMTIVGDVHYFVVSAAAPSGSPQTTRGSFESARSFTSIRSFSSIRSATSIRSMLSVFSSASVGSTGSGRREFDRFRRKQPRAKSSSVNPHDTENSRAGLSRLLRMGQHGCRKRTLHLIMRPDAVENVVEDVVPLTEEEGGKGTGINGKGVYVRRSKLSRPASAQPATPTTTSPLANSNGAPGQKPSRSRRNSMDDAYVEDEDKLTPKGSVDREAVGTTANFRAGSTTPRIHRRVRSISFSNEHRNNNGTTGTNLQDWIKTHSSGDSIPSPHDGDTTKPTHTTTQHRGQHNSPSHNQHLHVHGYTHTSSSSHTRRNRTPLLEQALLSPSSPPPTPDPIYYTARFYATDDDFLMKAAVRAYFKEHALETSDAVLFTIPSSRDDAASEVLLEGTEAHPALTGFVYAVSEDNGGWLGAGGRNARGLKFLLLAYILLGFILIKFIVPDAYAYIMAFVLIFLMCLIMILCL</sequence>
<evidence type="ECO:0000313" key="3">
    <source>
        <dbReference type="EMBL" id="TPX58196.1"/>
    </source>
</evidence>
<dbReference type="AlphaFoldDB" id="A0A507E2Y4"/>
<proteinExistence type="predicted"/>
<keyword evidence="2" id="KW-0812">Transmembrane</keyword>
<organism evidence="3 4">
    <name type="scientific">Powellomyces hirtus</name>
    <dbReference type="NCBI Taxonomy" id="109895"/>
    <lineage>
        <taxon>Eukaryota</taxon>
        <taxon>Fungi</taxon>
        <taxon>Fungi incertae sedis</taxon>
        <taxon>Chytridiomycota</taxon>
        <taxon>Chytridiomycota incertae sedis</taxon>
        <taxon>Chytridiomycetes</taxon>
        <taxon>Spizellomycetales</taxon>
        <taxon>Powellomycetaceae</taxon>
        <taxon>Powellomyces</taxon>
    </lineage>
</organism>
<gene>
    <name evidence="3" type="ORF">PhCBS80983_g03298</name>
</gene>
<reference evidence="3 4" key="1">
    <citation type="journal article" date="2019" name="Sci. Rep.">
        <title>Comparative genomics of chytrid fungi reveal insights into the obligate biotrophic and pathogenic lifestyle of Synchytrium endobioticum.</title>
        <authorList>
            <person name="van de Vossenberg B.T.L.H."/>
            <person name="Warris S."/>
            <person name="Nguyen H.D.T."/>
            <person name="van Gent-Pelzer M.P.E."/>
            <person name="Joly D.L."/>
            <person name="van de Geest H.C."/>
            <person name="Bonants P.J.M."/>
            <person name="Smith D.S."/>
            <person name="Levesque C.A."/>
            <person name="van der Lee T.A.J."/>
        </authorList>
    </citation>
    <scope>NUCLEOTIDE SEQUENCE [LARGE SCALE GENOMIC DNA]</scope>
    <source>
        <strain evidence="3 4">CBS 809.83</strain>
    </source>
</reference>
<dbReference type="STRING" id="109895.A0A507E2Y4"/>
<feature type="compositionally biased region" description="Low complexity" evidence="1">
    <location>
        <begin position="32"/>
        <end position="41"/>
    </location>
</feature>
<feature type="compositionally biased region" description="Basic and acidic residues" evidence="1">
    <location>
        <begin position="79"/>
        <end position="92"/>
    </location>
</feature>
<accession>A0A507E2Y4</accession>
<feature type="region of interest" description="Disordered" evidence="1">
    <location>
        <begin position="307"/>
        <end position="344"/>
    </location>
</feature>
<feature type="transmembrane region" description="Helical" evidence="2">
    <location>
        <begin position="671"/>
        <end position="688"/>
    </location>
</feature>
<keyword evidence="2" id="KW-0472">Membrane</keyword>